<dbReference type="EMBL" id="UYYB01112301">
    <property type="protein sequence ID" value="VDM81315.1"/>
    <property type="molecule type" value="Genomic_DNA"/>
</dbReference>
<accession>A0A3P7LFG4</accession>
<evidence type="ECO:0000313" key="2">
    <source>
        <dbReference type="Proteomes" id="UP000270094"/>
    </source>
</evidence>
<dbReference type="Proteomes" id="UP000270094">
    <property type="component" value="Unassembled WGS sequence"/>
</dbReference>
<proteinExistence type="predicted"/>
<evidence type="ECO:0008006" key="3">
    <source>
        <dbReference type="Google" id="ProtNLM"/>
    </source>
</evidence>
<dbReference type="AlphaFoldDB" id="A0A3P7LFG4"/>
<protein>
    <recommendedName>
        <fullName evidence="3">Fibronectin type-III domain-containing protein</fullName>
    </recommendedName>
</protein>
<sequence length="195" mass="22220">MRLIASFIAATDRNNSDFVATASNSKANIKHAQTAAFRTENGVNEIGFGWKYRKTAEYDYSYSGEVFSVRTLPPGFDLATTTVSMEDDYAGDTSTSESAFTFAFYLQKNYEMLPVKQMTDEFGEPAWITMSPEEDMIRLDWSVPEGSLCDAFYVNYTILSLTRPKSYSVATVDEFTIIKVHQYLYFFDTRQQSVR</sequence>
<organism evidence="1 2">
    <name type="scientific">Strongylus vulgaris</name>
    <name type="common">Blood worm</name>
    <dbReference type="NCBI Taxonomy" id="40348"/>
    <lineage>
        <taxon>Eukaryota</taxon>
        <taxon>Metazoa</taxon>
        <taxon>Ecdysozoa</taxon>
        <taxon>Nematoda</taxon>
        <taxon>Chromadorea</taxon>
        <taxon>Rhabditida</taxon>
        <taxon>Rhabditina</taxon>
        <taxon>Rhabditomorpha</taxon>
        <taxon>Strongyloidea</taxon>
        <taxon>Strongylidae</taxon>
        <taxon>Strongylus</taxon>
    </lineage>
</organism>
<gene>
    <name evidence="1" type="ORF">SVUK_LOCUS16313</name>
</gene>
<evidence type="ECO:0000313" key="1">
    <source>
        <dbReference type="EMBL" id="VDM81315.1"/>
    </source>
</evidence>
<reference evidence="1 2" key="1">
    <citation type="submission" date="2018-11" db="EMBL/GenBank/DDBJ databases">
        <authorList>
            <consortium name="Pathogen Informatics"/>
        </authorList>
    </citation>
    <scope>NUCLEOTIDE SEQUENCE [LARGE SCALE GENOMIC DNA]</scope>
</reference>
<name>A0A3P7LFG4_STRVU</name>
<keyword evidence="2" id="KW-1185">Reference proteome</keyword>